<evidence type="ECO:0000313" key="3">
    <source>
        <dbReference type="Proteomes" id="UP001165590"/>
    </source>
</evidence>
<feature type="compositionally biased region" description="Low complexity" evidence="1">
    <location>
        <begin position="40"/>
        <end position="56"/>
    </location>
</feature>
<feature type="region of interest" description="Disordered" evidence="1">
    <location>
        <begin position="34"/>
        <end position="64"/>
    </location>
</feature>
<protein>
    <recommendedName>
        <fullName evidence="4">4-hydroxythreonine-4-phosphate dehydrogenase</fullName>
    </recommendedName>
</protein>
<evidence type="ECO:0008006" key="4">
    <source>
        <dbReference type="Google" id="ProtNLM"/>
    </source>
</evidence>
<accession>A0ABT3V6K7</accession>
<name>A0ABT3V6K7_9ACTN</name>
<evidence type="ECO:0000256" key="1">
    <source>
        <dbReference type="SAM" id="MobiDB-lite"/>
    </source>
</evidence>
<dbReference type="EMBL" id="JAIFZO010000002">
    <property type="protein sequence ID" value="MCX4235232.1"/>
    <property type="molecule type" value="Genomic_DNA"/>
</dbReference>
<evidence type="ECO:0000313" key="2">
    <source>
        <dbReference type="EMBL" id="MCX4235232.1"/>
    </source>
</evidence>
<keyword evidence="3" id="KW-1185">Reference proteome</keyword>
<sequence>MPQIRTVSHTLVGGDPAGLALALAVARELHAPAPRAPEMATARAPRGTARRSGATARTRRTVRG</sequence>
<organism evidence="2 3">
    <name type="scientific">Streptomyces ortus</name>
    <dbReference type="NCBI Taxonomy" id="2867268"/>
    <lineage>
        <taxon>Bacteria</taxon>
        <taxon>Bacillati</taxon>
        <taxon>Actinomycetota</taxon>
        <taxon>Actinomycetes</taxon>
        <taxon>Kitasatosporales</taxon>
        <taxon>Streptomycetaceae</taxon>
        <taxon>Streptomyces</taxon>
    </lineage>
</organism>
<dbReference type="Proteomes" id="UP001165590">
    <property type="component" value="Unassembled WGS sequence"/>
</dbReference>
<comment type="caution">
    <text evidence="2">The sequence shown here is derived from an EMBL/GenBank/DDBJ whole genome shotgun (WGS) entry which is preliminary data.</text>
</comment>
<proteinExistence type="predicted"/>
<gene>
    <name evidence="2" type="ORF">K3769_21055</name>
</gene>
<reference evidence="2" key="1">
    <citation type="journal article" date="2022" name="bioRxiv">
        <title>Discovery and biosynthetic assessment of Streptomyces ortus sp nov. isolated from a deep-sea sponge.</title>
        <authorList>
            <person name="Williams S.E."/>
        </authorList>
    </citation>
    <scope>NUCLEOTIDE SEQUENCE</scope>
    <source>
        <strain evidence="2">A15ISP2-DRY2</strain>
    </source>
</reference>